<sequence>MSLRLEDRWVWDSWPFTDDEGRHHLFYLQAYRSLGDAHARHMNPSIGHAVSDDWRTWQVLPDALAPRTSPGWDDGTTWTGSVVQGPSGRYHLFYTGASRAEDCLVQRIGRADSDDLIHWERFGDAPLVEADAAWYEKLGGPWHDEAWRDPWVVADPDGDGWHMLITARANHGGPFSRGVVGHAWSADLDAWEVRPPLSEPGKFGQMEVFSYTEFDGRPHLVFCTGTPELNPALHPPGQLGGMWLLDGPGLLGPWEVNRARRVDHASLYAARLITDLDGEPKLLGFSDMVDEAFVGELLDPVPVTFES</sequence>
<evidence type="ECO:0000256" key="3">
    <source>
        <dbReference type="ARBA" id="ARBA00023295"/>
    </source>
</evidence>
<keyword evidence="3" id="KW-0326">Glycosidase</keyword>
<accession>A0ABZ3C7N9</accession>
<dbReference type="InterPro" id="IPR013148">
    <property type="entry name" value="Glyco_hydro_32_N"/>
</dbReference>
<feature type="domain" description="Glycosyl hydrolase family 32 N-terminal" evidence="4">
    <location>
        <begin position="9"/>
        <end position="291"/>
    </location>
</feature>
<dbReference type="GO" id="GO:0016787">
    <property type="term" value="F:hydrolase activity"/>
    <property type="evidence" value="ECO:0007669"/>
    <property type="project" value="UniProtKB-KW"/>
</dbReference>
<dbReference type="SUPFAM" id="SSF75005">
    <property type="entry name" value="Arabinanase/levansucrase/invertase"/>
    <property type="match status" value="1"/>
</dbReference>
<dbReference type="PANTHER" id="PTHR43101">
    <property type="entry name" value="BETA-FRUCTOSIDASE"/>
    <property type="match status" value="1"/>
</dbReference>
<keyword evidence="2 5" id="KW-0378">Hydrolase</keyword>
<protein>
    <submittedName>
        <fullName evidence="5">Glycoside hydrolase family 68 protein</fullName>
    </submittedName>
</protein>
<dbReference type="Pfam" id="PF00251">
    <property type="entry name" value="Glyco_hydro_32N"/>
    <property type="match status" value="1"/>
</dbReference>
<evidence type="ECO:0000259" key="4">
    <source>
        <dbReference type="Pfam" id="PF00251"/>
    </source>
</evidence>
<proteinExistence type="inferred from homology"/>
<keyword evidence="6" id="KW-1185">Reference proteome</keyword>
<dbReference type="Proteomes" id="UP001434337">
    <property type="component" value="Chromosome"/>
</dbReference>
<dbReference type="RefSeq" id="WP_342372680.1">
    <property type="nucleotide sequence ID" value="NZ_CP115965.1"/>
</dbReference>
<reference evidence="5 6" key="1">
    <citation type="journal article" date="2023" name="Environ Microbiome">
        <title>A coral-associated actinobacterium mitigates coral bleaching under heat stress.</title>
        <authorList>
            <person name="Li J."/>
            <person name="Zou Y."/>
            <person name="Li Q."/>
            <person name="Zhang J."/>
            <person name="Bourne D.G."/>
            <person name="Lyu Y."/>
            <person name="Liu C."/>
            <person name="Zhang S."/>
        </authorList>
    </citation>
    <scope>NUCLEOTIDE SEQUENCE [LARGE SCALE GENOMIC DNA]</scope>
    <source>
        <strain evidence="5 6">SCSIO 13291</strain>
    </source>
</reference>
<gene>
    <name evidence="5" type="ORF">PCC79_00400</name>
</gene>
<name>A0ABZ3C7N9_9ACTN</name>
<organism evidence="5 6">
    <name type="scientific">Propioniciclava soli</name>
    <dbReference type="NCBI Taxonomy" id="2775081"/>
    <lineage>
        <taxon>Bacteria</taxon>
        <taxon>Bacillati</taxon>
        <taxon>Actinomycetota</taxon>
        <taxon>Actinomycetes</taxon>
        <taxon>Propionibacteriales</taxon>
        <taxon>Propionibacteriaceae</taxon>
        <taxon>Propioniciclava</taxon>
    </lineage>
</organism>
<comment type="similarity">
    <text evidence="1">Belongs to the glycosyl hydrolase 32 family.</text>
</comment>
<evidence type="ECO:0000313" key="5">
    <source>
        <dbReference type="EMBL" id="WZW98703.1"/>
    </source>
</evidence>
<evidence type="ECO:0000313" key="6">
    <source>
        <dbReference type="Proteomes" id="UP001434337"/>
    </source>
</evidence>
<evidence type="ECO:0000256" key="1">
    <source>
        <dbReference type="ARBA" id="ARBA00009902"/>
    </source>
</evidence>
<evidence type="ECO:0000256" key="2">
    <source>
        <dbReference type="ARBA" id="ARBA00022801"/>
    </source>
</evidence>
<dbReference type="InterPro" id="IPR023296">
    <property type="entry name" value="Glyco_hydro_beta-prop_sf"/>
</dbReference>
<dbReference type="PANTHER" id="PTHR43101:SF1">
    <property type="entry name" value="BETA-FRUCTOSIDASE"/>
    <property type="match status" value="1"/>
</dbReference>
<dbReference type="CDD" id="cd18609">
    <property type="entry name" value="GH32-like"/>
    <property type="match status" value="1"/>
</dbReference>
<dbReference type="Gene3D" id="2.115.10.20">
    <property type="entry name" value="Glycosyl hydrolase domain, family 43"/>
    <property type="match status" value="1"/>
</dbReference>
<dbReference type="InterPro" id="IPR051214">
    <property type="entry name" value="GH32_Enzymes"/>
</dbReference>
<dbReference type="EMBL" id="CP115965">
    <property type="protein sequence ID" value="WZW98703.1"/>
    <property type="molecule type" value="Genomic_DNA"/>
</dbReference>